<keyword evidence="3" id="KW-1185">Reference proteome</keyword>
<dbReference type="Proteomes" id="UP000199352">
    <property type="component" value="Unassembled WGS sequence"/>
</dbReference>
<proteinExistence type="predicted"/>
<dbReference type="AlphaFoldDB" id="A0A1H9TFB0"/>
<protein>
    <recommendedName>
        <fullName evidence="1">DNA-binding phage zinc finger domain-containing protein</fullName>
    </recommendedName>
</protein>
<dbReference type="Pfam" id="PF24623">
    <property type="entry name" value="Phage_zn_bind_8"/>
    <property type="match status" value="1"/>
</dbReference>
<accession>A0A1H9TFB0</accession>
<evidence type="ECO:0000313" key="2">
    <source>
        <dbReference type="EMBL" id="SER95786.1"/>
    </source>
</evidence>
<dbReference type="RefSeq" id="WP_143116338.1">
    <property type="nucleotide sequence ID" value="NZ_FOFR01000018.1"/>
</dbReference>
<gene>
    <name evidence="2" type="ORF">SAMN05216188_11883</name>
</gene>
<evidence type="ECO:0000313" key="3">
    <source>
        <dbReference type="Proteomes" id="UP000199352"/>
    </source>
</evidence>
<evidence type="ECO:0000259" key="1">
    <source>
        <dbReference type="Pfam" id="PF24623"/>
    </source>
</evidence>
<feature type="domain" description="DNA-binding phage zinc finger" evidence="1">
    <location>
        <begin position="122"/>
        <end position="167"/>
    </location>
</feature>
<name>A0A1H9TFB0_9PSEU</name>
<dbReference type="STRING" id="402600.SAMN05216188_11883"/>
<dbReference type="InterPro" id="IPR056911">
    <property type="entry name" value="Phage_Znf_bind_put"/>
</dbReference>
<sequence>MTRDELAVLMGVASGVDRYFPAADDDVLDAWYELLADIPAAAAREAFRHHYRGTSETITPYDIANYWRARRQQPPVGAGAVRNDAQIQAGVDRALAALVERKALKSGEDLNTAQAIAEGETAVRRLYRSVPCPVCQAEPSRPCVTWKGQPLTKSPAHPARIEAAQAGVRVTSDESSRA</sequence>
<reference evidence="3" key="1">
    <citation type="submission" date="2016-10" db="EMBL/GenBank/DDBJ databases">
        <authorList>
            <person name="Varghese N."/>
            <person name="Submissions S."/>
        </authorList>
    </citation>
    <scope>NUCLEOTIDE SEQUENCE [LARGE SCALE GENOMIC DNA]</scope>
    <source>
        <strain evidence="3">CGMCC 4.3525</strain>
    </source>
</reference>
<organism evidence="2 3">
    <name type="scientific">Lentzea xinjiangensis</name>
    <dbReference type="NCBI Taxonomy" id="402600"/>
    <lineage>
        <taxon>Bacteria</taxon>
        <taxon>Bacillati</taxon>
        <taxon>Actinomycetota</taxon>
        <taxon>Actinomycetes</taxon>
        <taxon>Pseudonocardiales</taxon>
        <taxon>Pseudonocardiaceae</taxon>
        <taxon>Lentzea</taxon>
    </lineage>
</organism>
<dbReference type="OrthoDB" id="4239989at2"/>
<dbReference type="EMBL" id="FOFR01000018">
    <property type="protein sequence ID" value="SER95786.1"/>
    <property type="molecule type" value="Genomic_DNA"/>
</dbReference>